<dbReference type="Proteomes" id="UP001642464">
    <property type="component" value="Unassembled WGS sequence"/>
</dbReference>
<evidence type="ECO:0000313" key="3">
    <source>
        <dbReference type="Proteomes" id="UP001642464"/>
    </source>
</evidence>
<evidence type="ECO:0000313" key="2">
    <source>
        <dbReference type="EMBL" id="CAK8994847.1"/>
    </source>
</evidence>
<accession>A0ABP0HYX6</accession>
<evidence type="ECO:0000256" key="1">
    <source>
        <dbReference type="SAM" id="SignalP"/>
    </source>
</evidence>
<reference evidence="2 3" key="1">
    <citation type="submission" date="2024-02" db="EMBL/GenBank/DDBJ databases">
        <authorList>
            <person name="Chen Y."/>
            <person name="Shah S."/>
            <person name="Dougan E. K."/>
            <person name="Thang M."/>
            <person name="Chan C."/>
        </authorList>
    </citation>
    <scope>NUCLEOTIDE SEQUENCE [LARGE SCALE GENOMIC DNA]</scope>
</reference>
<comment type="caution">
    <text evidence="2">The sequence shown here is derived from an EMBL/GenBank/DDBJ whole genome shotgun (WGS) entry which is preliminary data.</text>
</comment>
<feature type="signal peptide" evidence="1">
    <location>
        <begin position="1"/>
        <end position="21"/>
    </location>
</feature>
<sequence>MARSCTILPVLLVDMSRSAEAWPFKPAKTPAFSLEKLKVKVDHTIEKLLFRTKTNEKTIFSGAASSVTISPPS</sequence>
<name>A0ABP0HYX6_9DINO</name>
<proteinExistence type="predicted"/>
<feature type="chain" id="PRO_5046142664" description="Secreted protein" evidence="1">
    <location>
        <begin position="22"/>
        <end position="73"/>
    </location>
</feature>
<protein>
    <recommendedName>
        <fullName evidence="4">Secreted protein</fullName>
    </recommendedName>
</protein>
<keyword evidence="1" id="KW-0732">Signal</keyword>
<evidence type="ECO:0008006" key="4">
    <source>
        <dbReference type="Google" id="ProtNLM"/>
    </source>
</evidence>
<organism evidence="2 3">
    <name type="scientific">Durusdinium trenchii</name>
    <dbReference type="NCBI Taxonomy" id="1381693"/>
    <lineage>
        <taxon>Eukaryota</taxon>
        <taxon>Sar</taxon>
        <taxon>Alveolata</taxon>
        <taxon>Dinophyceae</taxon>
        <taxon>Suessiales</taxon>
        <taxon>Symbiodiniaceae</taxon>
        <taxon>Durusdinium</taxon>
    </lineage>
</organism>
<gene>
    <name evidence="2" type="ORF">SCF082_LOCUS4103</name>
</gene>
<dbReference type="EMBL" id="CAXAMM010002114">
    <property type="protein sequence ID" value="CAK8994847.1"/>
    <property type="molecule type" value="Genomic_DNA"/>
</dbReference>
<keyword evidence="3" id="KW-1185">Reference proteome</keyword>
<feature type="non-terminal residue" evidence="2">
    <location>
        <position position="73"/>
    </location>
</feature>